<accession>A0A9W7L029</accession>
<dbReference type="InterPro" id="IPR039127">
    <property type="entry name" value="Trm112"/>
</dbReference>
<evidence type="ECO:0000313" key="2">
    <source>
        <dbReference type="Proteomes" id="UP001165122"/>
    </source>
</evidence>
<dbReference type="PANTHER" id="PTHR12773:SF0">
    <property type="entry name" value="MULTIFUNCTIONAL METHYLTRANSFERASE SUBUNIT TRM112-LIKE PROTEIN"/>
    <property type="match status" value="1"/>
</dbReference>
<dbReference type="GO" id="GO:0046982">
    <property type="term" value="F:protein heterodimerization activity"/>
    <property type="evidence" value="ECO:0007669"/>
    <property type="project" value="InterPro"/>
</dbReference>
<keyword evidence="2" id="KW-1185">Reference proteome</keyword>
<dbReference type="PANTHER" id="PTHR12773">
    <property type="entry name" value="UPF0315 PROTEIN-RELATED"/>
    <property type="match status" value="1"/>
</dbReference>
<protein>
    <submittedName>
        <fullName evidence="1">Uncharacterized protein</fullName>
    </submittedName>
</protein>
<dbReference type="AlphaFoldDB" id="A0A9W7L029"/>
<reference evidence="2" key="1">
    <citation type="journal article" date="2023" name="Commun. Biol.">
        <title>Genome analysis of Parmales, the sister group of diatoms, reveals the evolutionary specialization of diatoms from phago-mixotrophs to photoautotrophs.</title>
        <authorList>
            <person name="Ban H."/>
            <person name="Sato S."/>
            <person name="Yoshikawa S."/>
            <person name="Yamada K."/>
            <person name="Nakamura Y."/>
            <person name="Ichinomiya M."/>
            <person name="Sato N."/>
            <person name="Blanc-Mathieu R."/>
            <person name="Endo H."/>
            <person name="Kuwata A."/>
            <person name="Ogata H."/>
        </authorList>
    </citation>
    <scope>NUCLEOTIDE SEQUENCE [LARGE SCALE GENOMIC DNA]</scope>
    <source>
        <strain evidence="2">NIES 3700</strain>
    </source>
</reference>
<dbReference type="EMBL" id="BRXW01000288">
    <property type="protein sequence ID" value="GMI17346.1"/>
    <property type="molecule type" value="Genomic_DNA"/>
</dbReference>
<name>A0A9W7L029_9STRA</name>
<comment type="caution">
    <text evidence="1">The sequence shown here is derived from an EMBL/GenBank/DDBJ whole genome shotgun (WGS) entry which is preliminary data.</text>
</comment>
<dbReference type="OrthoDB" id="2187549at2759"/>
<dbReference type="GO" id="GO:0030488">
    <property type="term" value="P:tRNA methylation"/>
    <property type="evidence" value="ECO:0007669"/>
    <property type="project" value="TreeGrafter"/>
</dbReference>
<dbReference type="GO" id="GO:0070476">
    <property type="term" value="P:rRNA (guanine-N7)-methylation"/>
    <property type="evidence" value="ECO:0007669"/>
    <property type="project" value="TreeGrafter"/>
</dbReference>
<sequence>MRLLTHNTLQSPLTSSYPLRITATEIKYIKSSGLMPEEGEKDFVKNLMEKKKLEWSGVVGGWRDLKEIVERDLKGEVEGIEIPETQPRPNDPSYTKTLKSLHILLLEIHVITGTLVDSSNERVFKIEGGIPNMILLEDEIE</sequence>
<dbReference type="Gene3D" id="2.20.25.10">
    <property type="match status" value="1"/>
</dbReference>
<gene>
    <name evidence="1" type="ORF">TrLO_g12483</name>
</gene>
<organism evidence="1 2">
    <name type="scientific">Triparma laevis f. longispina</name>
    <dbReference type="NCBI Taxonomy" id="1714387"/>
    <lineage>
        <taxon>Eukaryota</taxon>
        <taxon>Sar</taxon>
        <taxon>Stramenopiles</taxon>
        <taxon>Ochrophyta</taxon>
        <taxon>Bolidophyceae</taxon>
        <taxon>Parmales</taxon>
        <taxon>Triparmaceae</taxon>
        <taxon>Triparma</taxon>
    </lineage>
</organism>
<dbReference type="Proteomes" id="UP001165122">
    <property type="component" value="Unassembled WGS sequence"/>
</dbReference>
<proteinExistence type="predicted"/>
<evidence type="ECO:0000313" key="1">
    <source>
        <dbReference type="EMBL" id="GMI17346.1"/>
    </source>
</evidence>